<dbReference type="EMBL" id="CAUYUE010000006">
    <property type="protein sequence ID" value="CAK0782140.1"/>
    <property type="molecule type" value="Genomic_DNA"/>
</dbReference>
<name>A0AAV1I5T1_9CHLO</name>
<keyword evidence="9" id="KW-1185">Reference proteome</keyword>
<organism evidence="8 9">
    <name type="scientific">Coccomyxa viridis</name>
    <dbReference type="NCBI Taxonomy" id="1274662"/>
    <lineage>
        <taxon>Eukaryota</taxon>
        <taxon>Viridiplantae</taxon>
        <taxon>Chlorophyta</taxon>
        <taxon>core chlorophytes</taxon>
        <taxon>Trebouxiophyceae</taxon>
        <taxon>Trebouxiophyceae incertae sedis</taxon>
        <taxon>Coccomyxaceae</taxon>
        <taxon>Coccomyxa</taxon>
    </lineage>
</organism>
<evidence type="ECO:0000256" key="6">
    <source>
        <dbReference type="SAM" id="Phobius"/>
    </source>
</evidence>
<feature type="compositionally biased region" description="Basic and acidic residues" evidence="5">
    <location>
        <begin position="377"/>
        <end position="418"/>
    </location>
</feature>
<evidence type="ECO:0000256" key="4">
    <source>
        <dbReference type="ARBA" id="ARBA00023136"/>
    </source>
</evidence>
<keyword evidence="3 6" id="KW-1133">Transmembrane helix</keyword>
<dbReference type="GO" id="GO:0016020">
    <property type="term" value="C:membrane"/>
    <property type="evidence" value="ECO:0007669"/>
    <property type="project" value="UniProtKB-SubCell"/>
</dbReference>
<evidence type="ECO:0000256" key="3">
    <source>
        <dbReference type="ARBA" id="ARBA00022989"/>
    </source>
</evidence>
<evidence type="ECO:0000256" key="1">
    <source>
        <dbReference type="ARBA" id="ARBA00004167"/>
    </source>
</evidence>
<dbReference type="PANTHER" id="PTHR12883">
    <property type="entry name" value="ADIPOCYTE-SPECIFIC PROTEIN 4-RELATED"/>
    <property type="match status" value="1"/>
</dbReference>
<evidence type="ECO:0000313" key="8">
    <source>
        <dbReference type="EMBL" id="CAK0782140.1"/>
    </source>
</evidence>
<protein>
    <recommendedName>
        <fullName evidence="10">DUF1682-domain-containing protein</fullName>
    </recommendedName>
</protein>
<keyword evidence="4 6" id="KW-0472">Membrane</keyword>
<evidence type="ECO:0000313" key="9">
    <source>
        <dbReference type="Proteomes" id="UP001314263"/>
    </source>
</evidence>
<evidence type="ECO:0000256" key="7">
    <source>
        <dbReference type="SAM" id="SignalP"/>
    </source>
</evidence>
<feature type="transmembrane region" description="Helical" evidence="6">
    <location>
        <begin position="96"/>
        <end position="116"/>
    </location>
</feature>
<evidence type="ECO:0000256" key="2">
    <source>
        <dbReference type="ARBA" id="ARBA00022692"/>
    </source>
</evidence>
<dbReference type="AlphaFoldDB" id="A0AAV1I5T1"/>
<keyword evidence="2 6" id="KW-0812">Transmembrane</keyword>
<comment type="caution">
    <text evidence="8">The sequence shown here is derived from an EMBL/GenBank/DDBJ whole genome shotgun (WGS) entry which is preliminary data.</text>
</comment>
<sequence length="429" mass="49130">MNFFSRKAAFVGLLLAAWAATCIPNVFALAIATDIDLDDAWGSETFDSSDVTAPKQAAEGLDDLLAAPKAKAQSAPVKPKLRPIEDVLKELRLRDFGMEIGVISFLALYIVTMFVGSRKNKRLAERWCSMYGIGSGILAQQFAYVGVGKEEERVDLLKESGCKFRYYASGRRHVEGCLVTLDLRPRQDLLMGYIVNALMPQDDIIDFEIQMREDVMPQTVLAIATGRLGREMLRRDDSYEDLRLYARKVEVARDRLPSWPHEKLSVLAEQPSIFYDLLTPELLEQVFGREAFARVGKYFRALRFTSEGEGKHKQIAQFSFTLPPLEQMGELLPWMQAAMYMIDSLGSYRMKPDQKAKAVKARQDAVVDTSKDDDEEVQRKREEREAAKRKDEKERMKRMSPAEREKFQAKKEKLERERRARKMGKTVFR</sequence>
<comment type="subcellular location">
    <subcellularLocation>
        <location evidence="1">Membrane</location>
        <topology evidence="1">Single-pass membrane protein</topology>
    </subcellularLocation>
</comment>
<dbReference type="Proteomes" id="UP001314263">
    <property type="component" value="Unassembled WGS sequence"/>
</dbReference>
<evidence type="ECO:0008006" key="10">
    <source>
        <dbReference type="Google" id="ProtNLM"/>
    </source>
</evidence>
<feature type="signal peptide" evidence="7">
    <location>
        <begin position="1"/>
        <end position="28"/>
    </location>
</feature>
<accession>A0AAV1I5T1</accession>
<reference evidence="8 9" key="1">
    <citation type="submission" date="2023-10" db="EMBL/GenBank/DDBJ databases">
        <authorList>
            <person name="Maclean D."/>
            <person name="Macfadyen A."/>
        </authorList>
    </citation>
    <scope>NUCLEOTIDE SEQUENCE [LARGE SCALE GENOMIC DNA]</scope>
</reference>
<feature type="compositionally biased region" description="Basic residues" evidence="5">
    <location>
        <begin position="419"/>
        <end position="429"/>
    </location>
</feature>
<dbReference type="GO" id="GO:0032469">
    <property type="term" value="P:endoplasmic reticulum calcium ion homeostasis"/>
    <property type="evidence" value="ECO:0007669"/>
    <property type="project" value="InterPro"/>
</dbReference>
<dbReference type="GO" id="GO:0005509">
    <property type="term" value="F:calcium ion binding"/>
    <property type="evidence" value="ECO:0007669"/>
    <property type="project" value="InterPro"/>
</dbReference>
<proteinExistence type="predicted"/>
<feature type="region of interest" description="Disordered" evidence="5">
    <location>
        <begin position="359"/>
        <end position="429"/>
    </location>
</feature>
<feature type="chain" id="PRO_5043438200" description="DUF1682-domain-containing protein" evidence="7">
    <location>
        <begin position="29"/>
        <end position="429"/>
    </location>
</feature>
<evidence type="ECO:0000256" key="5">
    <source>
        <dbReference type="SAM" id="MobiDB-lite"/>
    </source>
</evidence>
<gene>
    <name evidence="8" type="ORF">CVIRNUC_005581</name>
</gene>
<dbReference type="PANTHER" id="PTHR12883:SF0">
    <property type="entry name" value="PAT COMPLEX SUBUNIT CCDC47"/>
    <property type="match status" value="1"/>
</dbReference>
<dbReference type="Pfam" id="PF07946">
    <property type="entry name" value="CCDC47"/>
    <property type="match status" value="1"/>
</dbReference>
<keyword evidence="7" id="KW-0732">Signal</keyword>
<dbReference type="GO" id="GO:0005783">
    <property type="term" value="C:endoplasmic reticulum"/>
    <property type="evidence" value="ECO:0007669"/>
    <property type="project" value="InterPro"/>
</dbReference>
<dbReference type="InterPro" id="IPR012879">
    <property type="entry name" value="CCDC47"/>
</dbReference>